<keyword evidence="3" id="KW-1185">Reference proteome</keyword>
<proteinExistence type="predicted"/>
<sequence>MITGVYRLLLLCALILFGYVPLFAQSSGLEFASHEVNADKRTGVSLSGEKALCFEDDMEMKFEFSFVPNQNDYFGYIFRITDENRNNIDFIYDKDSANHFKLICGNNYSKVSFNLPVANLYNSWTRIRIKVSPNKRLVHFWVGKKLYTQSINVSPGNCFKIFFGANDYGSVRTKDVPPMKIKNVEIAENGDAKFSWKFDEDAGNIAREALNEQNATVNNPVWIRRLHAGWQFVQSIKTKGAASVAFDNQKEELFIIGQDSLTKYSFGSHQVSREKYESGQHVLLRGSQSLFNKADGKIYNYYTDQKKVITYNLQTHSWDSKFNADSITDNWHTNKFYSAADSSFYILGGYGHFRYKNLIRKYHIPTKSWTEVVPKGHRFIPRYLAALGQAGHGAYILGGFGSVTGQQLLSPQNQYDLLYFDAKASTLKKIYQLPFPEEDFVFANSMIVDEANGFYYALAFPQHKFNSSLQLIKGSLSKPEYKPLGNRIPLNFHDIRSFIDLYYSPVSKRFVAVTMFRNENDITETRVYSINSPVIARVQKAAPFELSKLAKVIVGFAALVLIVGTVIFMVRKRLKKNGVTITRQPNHDIPHITVKHTVPSALSEEERLPIIPTLEEPEIPNAPEEHYKSTIFTFGDLRLFSAEGDELTKYFTPLIKELFLLILLYTLRWERGISSEKLKELLWSSKSVQRARNNRSVNLGKLKSILDNLPGCEIVKQPGYWSVVIDYDRIKVDYYDYLRIVKDKSKVDKKKIIALSNITRRGAFLTNADYEWLDQFKAEISNDIIDTYLHFANSIEIADDPEFLIQVANYIFYFDAVNEEAMTIKCKAFSHLGKHSLAKTTYENFCKEYKVIYGEEFKRPFHAILE</sequence>
<protein>
    <submittedName>
        <fullName evidence="2">Galactose oxidase</fullName>
    </submittedName>
</protein>
<name>A0A437MZ59_9SPHI</name>
<reference evidence="2 3" key="1">
    <citation type="submission" date="2019-01" db="EMBL/GenBank/DDBJ databases">
        <authorList>
            <person name="Chen W.-M."/>
        </authorList>
    </citation>
    <scope>NUCLEOTIDE SEQUENCE [LARGE SCALE GENOMIC DNA]</scope>
    <source>
        <strain evidence="2 3">YBJ-36</strain>
    </source>
</reference>
<dbReference type="Gene3D" id="2.120.10.80">
    <property type="entry name" value="Kelch-type beta propeller"/>
    <property type="match status" value="1"/>
</dbReference>
<dbReference type="Proteomes" id="UP000282759">
    <property type="component" value="Unassembled WGS sequence"/>
</dbReference>
<evidence type="ECO:0000256" key="1">
    <source>
        <dbReference type="SAM" id="Phobius"/>
    </source>
</evidence>
<dbReference type="PANTHER" id="PTHR35807:SF1">
    <property type="entry name" value="TRANSCRIPTIONAL REGULATOR REDD"/>
    <property type="match status" value="1"/>
</dbReference>
<dbReference type="RefSeq" id="WP_127703285.1">
    <property type="nucleotide sequence ID" value="NZ_SACK01000001.1"/>
</dbReference>
<dbReference type="AlphaFoldDB" id="A0A437MZ59"/>
<dbReference type="OrthoDB" id="1110630at2"/>
<evidence type="ECO:0000313" key="2">
    <source>
        <dbReference type="EMBL" id="RVU02919.1"/>
    </source>
</evidence>
<dbReference type="PANTHER" id="PTHR35807">
    <property type="entry name" value="TRANSCRIPTIONAL REGULATOR REDD-RELATED"/>
    <property type="match status" value="1"/>
</dbReference>
<keyword evidence="1" id="KW-0472">Membrane</keyword>
<organism evidence="2 3">
    <name type="scientific">Mucilaginibacter limnophilus</name>
    <dbReference type="NCBI Taxonomy" id="1932778"/>
    <lineage>
        <taxon>Bacteria</taxon>
        <taxon>Pseudomonadati</taxon>
        <taxon>Bacteroidota</taxon>
        <taxon>Sphingobacteriia</taxon>
        <taxon>Sphingobacteriales</taxon>
        <taxon>Sphingobacteriaceae</taxon>
        <taxon>Mucilaginibacter</taxon>
    </lineage>
</organism>
<accession>A0A437MZ59</accession>
<comment type="caution">
    <text evidence="2">The sequence shown here is derived from an EMBL/GenBank/DDBJ whole genome shotgun (WGS) entry which is preliminary data.</text>
</comment>
<dbReference type="SUPFAM" id="SSF117281">
    <property type="entry name" value="Kelch motif"/>
    <property type="match status" value="1"/>
</dbReference>
<evidence type="ECO:0000313" key="3">
    <source>
        <dbReference type="Proteomes" id="UP000282759"/>
    </source>
</evidence>
<feature type="transmembrane region" description="Helical" evidence="1">
    <location>
        <begin position="549"/>
        <end position="570"/>
    </location>
</feature>
<dbReference type="EMBL" id="SACK01000001">
    <property type="protein sequence ID" value="RVU02919.1"/>
    <property type="molecule type" value="Genomic_DNA"/>
</dbReference>
<dbReference type="GO" id="GO:0003677">
    <property type="term" value="F:DNA binding"/>
    <property type="evidence" value="ECO:0007669"/>
    <property type="project" value="TreeGrafter"/>
</dbReference>
<dbReference type="InterPro" id="IPR051677">
    <property type="entry name" value="AfsR-DnrI-RedD_regulator"/>
</dbReference>
<dbReference type="GO" id="GO:0006355">
    <property type="term" value="P:regulation of DNA-templated transcription"/>
    <property type="evidence" value="ECO:0007669"/>
    <property type="project" value="TreeGrafter"/>
</dbReference>
<keyword evidence="1" id="KW-1133">Transmembrane helix</keyword>
<dbReference type="InterPro" id="IPR015915">
    <property type="entry name" value="Kelch-typ_b-propeller"/>
</dbReference>
<gene>
    <name evidence="2" type="ORF">EOD41_02985</name>
</gene>
<keyword evidence="1" id="KW-0812">Transmembrane</keyword>